<protein>
    <submittedName>
        <fullName evidence="11">Peptidase M15</fullName>
    </submittedName>
</protein>
<dbReference type="GO" id="GO:0008360">
    <property type="term" value="P:regulation of cell shape"/>
    <property type="evidence" value="ECO:0007669"/>
    <property type="project" value="UniProtKB-KW"/>
</dbReference>
<dbReference type="GO" id="GO:0071555">
    <property type="term" value="P:cell wall organization"/>
    <property type="evidence" value="ECO:0007669"/>
    <property type="project" value="UniProtKB-KW"/>
</dbReference>
<dbReference type="SUPFAM" id="SSF56601">
    <property type="entry name" value="beta-lactamase/transpeptidase-like"/>
    <property type="match status" value="1"/>
</dbReference>
<dbReference type="PRINTS" id="PR00725">
    <property type="entry name" value="DADACBPTASE1"/>
</dbReference>
<evidence type="ECO:0000256" key="7">
    <source>
        <dbReference type="PIRSR" id="PIRSR618044-2"/>
    </source>
</evidence>
<name>A0A268ELY3_9BACL</name>
<dbReference type="Pfam" id="PF00768">
    <property type="entry name" value="Peptidase_S11"/>
    <property type="match status" value="1"/>
</dbReference>
<dbReference type="GO" id="GO:0006508">
    <property type="term" value="P:proteolysis"/>
    <property type="evidence" value="ECO:0007669"/>
    <property type="project" value="InterPro"/>
</dbReference>
<feature type="region of interest" description="Disordered" evidence="9">
    <location>
        <begin position="165"/>
        <end position="185"/>
    </location>
</feature>
<dbReference type="InterPro" id="IPR018044">
    <property type="entry name" value="Peptidase_S11"/>
</dbReference>
<comment type="caution">
    <text evidence="11">The sequence shown here is derived from an EMBL/GenBank/DDBJ whole genome shotgun (WGS) entry which is preliminary data.</text>
</comment>
<reference evidence="11 12" key="1">
    <citation type="submission" date="2017-07" db="EMBL/GenBank/DDBJ databases">
        <title>Isolation and whole genome analysis of endospore-forming bacteria from heroin.</title>
        <authorList>
            <person name="Kalinowski J."/>
            <person name="Ahrens B."/>
            <person name="Al-Dilaimi A."/>
            <person name="Winkler A."/>
            <person name="Wibberg D."/>
            <person name="Schleenbecker U."/>
            <person name="Ruckert C."/>
            <person name="Wolfel R."/>
            <person name="Grass G."/>
        </authorList>
    </citation>
    <scope>NUCLEOTIDE SEQUENCE [LARGE SCALE GENOMIC DNA]</scope>
    <source>
        <strain evidence="11 12">7537-G1</strain>
    </source>
</reference>
<evidence type="ECO:0000256" key="2">
    <source>
        <dbReference type="ARBA" id="ARBA00022729"/>
    </source>
</evidence>
<dbReference type="PANTHER" id="PTHR21581">
    <property type="entry name" value="D-ALANYL-D-ALANINE CARBOXYPEPTIDASE"/>
    <property type="match status" value="1"/>
</dbReference>
<dbReference type="Proteomes" id="UP000215596">
    <property type="component" value="Unassembled WGS sequence"/>
</dbReference>
<dbReference type="OrthoDB" id="9791132at2"/>
<evidence type="ECO:0000256" key="9">
    <source>
        <dbReference type="SAM" id="MobiDB-lite"/>
    </source>
</evidence>
<comment type="similarity">
    <text evidence="1 8">Belongs to the peptidase S11 family.</text>
</comment>
<feature type="binding site" evidence="7">
    <location>
        <position position="246"/>
    </location>
    <ligand>
        <name>substrate</name>
    </ligand>
</feature>
<evidence type="ECO:0000256" key="4">
    <source>
        <dbReference type="ARBA" id="ARBA00022960"/>
    </source>
</evidence>
<evidence type="ECO:0000256" key="8">
    <source>
        <dbReference type="RuleBase" id="RU004016"/>
    </source>
</evidence>
<evidence type="ECO:0000256" key="5">
    <source>
        <dbReference type="ARBA" id="ARBA00022984"/>
    </source>
</evidence>
<keyword evidence="2" id="KW-0732">Signal</keyword>
<accession>A0A268ELY3</accession>
<dbReference type="InterPro" id="IPR012338">
    <property type="entry name" value="Beta-lactam/transpept-like"/>
</dbReference>
<evidence type="ECO:0000313" key="11">
    <source>
        <dbReference type="EMBL" id="PAD74129.1"/>
    </source>
</evidence>
<proteinExistence type="inferred from homology"/>
<gene>
    <name evidence="11" type="ORF">CHH67_18420</name>
</gene>
<dbReference type="Gene3D" id="3.40.710.10">
    <property type="entry name" value="DD-peptidase/beta-lactamase superfamily"/>
    <property type="match status" value="1"/>
</dbReference>
<dbReference type="GO" id="GO:0009252">
    <property type="term" value="P:peptidoglycan biosynthetic process"/>
    <property type="evidence" value="ECO:0007669"/>
    <property type="project" value="UniProtKB-KW"/>
</dbReference>
<evidence type="ECO:0000256" key="1">
    <source>
        <dbReference type="ARBA" id="ARBA00007164"/>
    </source>
</evidence>
<evidence type="ECO:0000313" key="12">
    <source>
        <dbReference type="Proteomes" id="UP000215596"/>
    </source>
</evidence>
<keyword evidence="5" id="KW-0573">Peptidoglycan synthesis</keyword>
<evidence type="ECO:0000256" key="3">
    <source>
        <dbReference type="ARBA" id="ARBA00022801"/>
    </source>
</evidence>
<keyword evidence="6" id="KW-0961">Cell wall biogenesis/degradation</keyword>
<organism evidence="11 12">
    <name type="scientific">Paenibacillus campinasensis</name>
    <dbReference type="NCBI Taxonomy" id="66347"/>
    <lineage>
        <taxon>Bacteria</taxon>
        <taxon>Bacillati</taxon>
        <taxon>Bacillota</taxon>
        <taxon>Bacilli</taxon>
        <taxon>Bacillales</taxon>
        <taxon>Paenibacillaceae</taxon>
        <taxon>Paenibacillus</taxon>
    </lineage>
</organism>
<dbReference type="AlphaFoldDB" id="A0A268ELY3"/>
<feature type="domain" description="Peptidase S11 D-alanyl-D-alanine carboxypeptidase A N-terminal" evidence="10">
    <location>
        <begin position="32"/>
        <end position="276"/>
    </location>
</feature>
<evidence type="ECO:0000256" key="6">
    <source>
        <dbReference type="ARBA" id="ARBA00023316"/>
    </source>
</evidence>
<sequence>MKKRWLIILCIGLVVIFVGTVLFSNTERLGFKPAINAQAVVLMEIDTGRILVNHNGEMPLPPASMSNLMTELIILEDLKAGRISWDDEVAISEEASTIGGVQLSLKEGDVLTVRELFQSVAVYSANDAAMALAQHASGSEKAFVQRMNAKAKEIGLSSHTRFSSASAIDGRGSGKAGSGQDEGTRMTARDTALLAAHLIDHHPDVLTASSQTQLKIVGRDLYLSNTNWMLPSLRGPYSYEGTDGLKTGYNEQLGYCFTGTAERQGTRLIAVVMGTPTKEARFEETRKLFEYGFSKTLSWKERLGDWMTHPVAAEAVTHESFSRL</sequence>
<dbReference type="GO" id="GO:0009002">
    <property type="term" value="F:serine-type D-Ala-D-Ala carboxypeptidase activity"/>
    <property type="evidence" value="ECO:0007669"/>
    <property type="project" value="InterPro"/>
</dbReference>
<keyword evidence="3" id="KW-0378">Hydrolase</keyword>
<dbReference type="EMBL" id="NPBY01000059">
    <property type="protein sequence ID" value="PAD74129.1"/>
    <property type="molecule type" value="Genomic_DNA"/>
</dbReference>
<keyword evidence="4" id="KW-0133">Cell shape</keyword>
<dbReference type="PANTHER" id="PTHR21581:SF11">
    <property type="entry name" value="D-ALANYL-D-ALANINE CARBOXYPEPTIDASE DACA"/>
    <property type="match status" value="1"/>
</dbReference>
<evidence type="ECO:0000259" key="10">
    <source>
        <dbReference type="Pfam" id="PF00768"/>
    </source>
</evidence>
<dbReference type="InterPro" id="IPR001967">
    <property type="entry name" value="Peptidase_S11_N"/>
</dbReference>